<keyword evidence="2" id="KW-0863">Zinc-finger</keyword>
<sequence length="428" mass="46761">MQAAQTATNGVADESSSQGNLQNGKTLKKEVSDTGPSGRRPDISLQIPPRPVGFSSSRSGKGLLQSQGSSKGNSSPGGFLRGLSFKKKGPVPDGERSSLLDSGPKTAPESPILANFRAAFSWKRCTSLPVNPALNLSPSVTTPVSARLPSEQPKPHKRAIQATVSRSLSVPGQNVVIVRSVSFATRNEHFTTDSGDDQISPVPMGEGDDDEEIPEEEAVCRICLDECDEGNTLKMECSCKGALRLVHEECAVRWFSTKGNKKCEVCGQEVKNLPVTLLRMPTSTRRDNRQEHGQLSPRSQSISVWQDFVVLVLISTICYFFFLEQLLIHDLKTQAIIVAAPFAFTLGLLASIFAVILAIKEYIWTYAALEFALVAIILHLFYTLLHLKAIYAIVLASILGYGIAMSLNSLYIHYFLWRIRVPQNTSPA</sequence>
<name>A0A8K0MSI2_9ROSA</name>
<dbReference type="Gene3D" id="3.30.40.10">
    <property type="entry name" value="Zinc/RING finger domain, C3HC4 (zinc finger)"/>
    <property type="match status" value="1"/>
</dbReference>
<feature type="region of interest" description="Disordered" evidence="4">
    <location>
        <begin position="189"/>
        <end position="211"/>
    </location>
</feature>
<dbReference type="SMART" id="SM00744">
    <property type="entry name" value="RINGv"/>
    <property type="match status" value="1"/>
</dbReference>
<dbReference type="Proteomes" id="UP000796880">
    <property type="component" value="Unassembled WGS sequence"/>
</dbReference>
<evidence type="ECO:0000256" key="4">
    <source>
        <dbReference type="SAM" id="MobiDB-lite"/>
    </source>
</evidence>
<evidence type="ECO:0000256" key="5">
    <source>
        <dbReference type="SAM" id="Phobius"/>
    </source>
</evidence>
<dbReference type="AlphaFoldDB" id="A0A8K0MSI2"/>
<evidence type="ECO:0000313" key="7">
    <source>
        <dbReference type="EMBL" id="KAF3457296.1"/>
    </source>
</evidence>
<dbReference type="Pfam" id="PF12906">
    <property type="entry name" value="RINGv"/>
    <property type="match status" value="1"/>
</dbReference>
<keyword evidence="5" id="KW-1133">Transmembrane helix</keyword>
<reference evidence="7" key="1">
    <citation type="submission" date="2020-03" db="EMBL/GenBank/DDBJ databases">
        <title>A high-quality chromosome-level genome assembly of a woody plant with both climbing and erect habits, Rhamnella rubrinervis.</title>
        <authorList>
            <person name="Lu Z."/>
            <person name="Yang Y."/>
            <person name="Zhu X."/>
            <person name="Sun Y."/>
        </authorList>
    </citation>
    <scope>NUCLEOTIDE SEQUENCE</scope>
    <source>
        <strain evidence="7">BYM</strain>
        <tissue evidence="7">Leaf</tissue>
    </source>
</reference>
<dbReference type="SUPFAM" id="SSF57850">
    <property type="entry name" value="RING/U-box"/>
    <property type="match status" value="1"/>
</dbReference>
<evidence type="ECO:0000256" key="1">
    <source>
        <dbReference type="ARBA" id="ARBA00022723"/>
    </source>
</evidence>
<dbReference type="InterPro" id="IPR013083">
    <property type="entry name" value="Znf_RING/FYVE/PHD"/>
</dbReference>
<keyword evidence="3" id="KW-0862">Zinc</keyword>
<feature type="compositionally biased region" description="Polar residues" evidence="4">
    <location>
        <begin position="1"/>
        <end position="25"/>
    </location>
</feature>
<gene>
    <name evidence="7" type="ORF">FNV43_RR01953</name>
</gene>
<dbReference type="InterPro" id="IPR011016">
    <property type="entry name" value="Znf_RING-CH"/>
</dbReference>
<feature type="transmembrane region" description="Helical" evidence="5">
    <location>
        <begin position="304"/>
        <end position="323"/>
    </location>
</feature>
<dbReference type="OrthoDB" id="435038at2759"/>
<evidence type="ECO:0000256" key="3">
    <source>
        <dbReference type="ARBA" id="ARBA00022833"/>
    </source>
</evidence>
<feature type="transmembrane region" description="Helical" evidence="5">
    <location>
        <begin position="363"/>
        <end position="382"/>
    </location>
</feature>
<feature type="compositionally biased region" description="Low complexity" evidence="4">
    <location>
        <begin position="55"/>
        <end position="78"/>
    </location>
</feature>
<dbReference type="EMBL" id="VOIH02000001">
    <property type="protein sequence ID" value="KAF3457296.1"/>
    <property type="molecule type" value="Genomic_DNA"/>
</dbReference>
<comment type="caution">
    <text evidence="7">The sequence shown here is derived from an EMBL/GenBank/DDBJ whole genome shotgun (WGS) entry which is preliminary data.</text>
</comment>
<proteinExistence type="predicted"/>
<keyword evidence="8" id="KW-1185">Reference proteome</keyword>
<feature type="region of interest" description="Disordered" evidence="4">
    <location>
        <begin position="1"/>
        <end position="107"/>
    </location>
</feature>
<evidence type="ECO:0000313" key="8">
    <source>
        <dbReference type="Proteomes" id="UP000796880"/>
    </source>
</evidence>
<dbReference type="PROSITE" id="PS51292">
    <property type="entry name" value="ZF_RING_CH"/>
    <property type="match status" value="1"/>
</dbReference>
<protein>
    <recommendedName>
        <fullName evidence="6">RING-CH-type domain-containing protein</fullName>
    </recommendedName>
</protein>
<accession>A0A8K0MSI2</accession>
<dbReference type="CDD" id="cd16495">
    <property type="entry name" value="RING_CH-C4HC3_MARCH"/>
    <property type="match status" value="1"/>
</dbReference>
<evidence type="ECO:0000256" key="2">
    <source>
        <dbReference type="ARBA" id="ARBA00022771"/>
    </source>
</evidence>
<keyword evidence="5" id="KW-0812">Transmembrane</keyword>
<dbReference type="GO" id="GO:0008270">
    <property type="term" value="F:zinc ion binding"/>
    <property type="evidence" value="ECO:0007669"/>
    <property type="project" value="UniProtKB-KW"/>
</dbReference>
<dbReference type="PANTHER" id="PTHR46158">
    <property type="entry name" value="OS02G0165000 PROTEIN"/>
    <property type="match status" value="1"/>
</dbReference>
<keyword evidence="5" id="KW-0472">Membrane</keyword>
<feature type="transmembrane region" description="Helical" evidence="5">
    <location>
        <begin position="389"/>
        <end position="412"/>
    </location>
</feature>
<evidence type="ECO:0000259" key="6">
    <source>
        <dbReference type="PROSITE" id="PS51292"/>
    </source>
</evidence>
<organism evidence="7 8">
    <name type="scientific">Rhamnella rubrinervis</name>
    <dbReference type="NCBI Taxonomy" id="2594499"/>
    <lineage>
        <taxon>Eukaryota</taxon>
        <taxon>Viridiplantae</taxon>
        <taxon>Streptophyta</taxon>
        <taxon>Embryophyta</taxon>
        <taxon>Tracheophyta</taxon>
        <taxon>Spermatophyta</taxon>
        <taxon>Magnoliopsida</taxon>
        <taxon>eudicotyledons</taxon>
        <taxon>Gunneridae</taxon>
        <taxon>Pentapetalae</taxon>
        <taxon>rosids</taxon>
        <taxon>fabids</taxon>
        <taxon>Rosales</taxon>
        <taxon>Rhamnaceae</taxon>
        <taxon>rhamnoid group</taxon>
        <taxon>Rhamneae</taxon>
        <taxon>Rhamnella</taxon>
    </lineage>
</organism>
<feature type="transmembrane region" description="Helical" evidence="5">
    <location>
        <begin position="335"/>
        <end position="357"/>
    </location>
</feature>
<keyword evidence="1" id="KW-0479">Metal-binding</keyword>
<feature type="domain" description="RING-CH-type" evidence="6">
    <location>
        <begin position="212"/>
        <end position="273"/>
    </location>
</feature>
<dbReference type="PANTHER" id="PTHR46158:SF11">
    <property type="entry name" value="ZINC FINGER PROTEIN"/>
    <property type="match status" value="1"/>
</dbReference>